<proteinExistence type="predicted"/>
<name>H5XNW3_9PSEU</name>
<dbReference type="RefSeq" id="WP_005457761.1">
    <property type="nucleotide sequence ID" value="NZ_CM001440.1"/>
</dbReference>
<dbReference type="InterPro" id="IPR050109">
    <property type="entry name" value="HTH-type_TetR-like_transc_reg"/>
</dbReference>
<dbReference type="STRING" id="882082.SaccyDRAFT_3335"/>
<feature type="DNA-binding region" description="H-T-H motif" evidence="4">
    <location>
        <begin position="52"/>
        <end position="71"/>
    </location>
</feature>
<organism evidence="7 8">
    <name type="scientific">Saccharomonospora cyanea NA-134</name>
    <dbReference type="NCBI Taxonomy" id="882082"/>
    <lineage>
        <taxon>Bacteria</taxon>
        <taxon>Bacillati</taxon>
        <taxon>Actinomycetota</taxon>
        <taxon>Actinomycetes</taxon>
        <taxon>Pseudonocardiales</taxon>
        <taxon>Pseudonocardiaceae</taxon>
        <taxon>Saccharomonospora</taxon>
    </lineage>
</organism>
<dbReference type="Gene3D" id="1.10.357.10">
    <property type="entry name" value="Tetracycline Repressor, domain 2"/>
    <property type="match status" value="1"/>
</dbReference>
<evidence type="ECO:0000313" key="8">
    <source>
        <dbReference type="Proteomes" id="UP000002791"/>
    </source>
</evidence>
<dbReference type="GO" id="GO:0003700">
    <property type="term" value="F:DNA-binding transcription factor activity"/>
    <property type="evidence" value="ECO:0007669"/>
    <property type="project" value="TreeGrafter"/>
</dbReference>
<dbReference type="HOGENOM" id="CLU_069543_0_1_11"/>
<dbReference type="Pfam" id="PF02909">
    <property type="entry name" value="TetR_C_1"/>
    <property type="match status" value="1"/>
</dbReference>
<evidence type="ECO:0000256" key="2">
    <source>
        <dbReference type="ARBA" id="ARBA00023125"/>
    </source>
</evidence>
<keyword evidence="8" id="KW-1185">Reference proteome</keyword>
<keyword evidence="3" id="KW-0804">Transcription</keyword>
<accession>H5XNW3</accession>
<dbReference type="InterPro" id="IPR001647">
    <property type="entry name" value="HTH_TetR"/>
</dbReference>
<keyword evidence="2 4" id="KW-0238">DNA-binding</keyword>
<dbReference type="eggNOG" id="COG1309">
    <property type="taxonomic scope" value="Bacteria"/>
</dbReference>
<dbReference type="PANTHER" id="PTHR30055:SF151">
    <property type="entry name" value="TRANSCRIPTIONAL REGULATORY PROTEIN"/>
    <property type="match status" value="1"/>
</dbReference>
<dbReference type="GO" id="GO:0000976">
    <property type="term" value="F:transcription cis-regulatory region binding"/>
    <property type="evidence" value="ECO:0007669"/>
    <property type="project" value="TreeGrafter"/>
</dbReference>
<feature type="region of interest" description="Disordered" evidence="5">
    <location>
        <begin position="1"/>
        <end position="27"/>
    </location>
</feature>
<dbReference type="PANTHER" id="PTHR30055">
    <property type="entry name" value="HTH-TYPE TRANSCRIPTIONAL REGULATOR RUTR"/>
    <property type="match status" value="1"/>
</dbReference>
<keyword evidence="1" id="KW-0805">Transcription regulation</keyword>
<evidence type="ECO:0000313" key="7">
    <source>
        <dbReference type="EMBL" id="EHR62170.1"/>
    </source>
</evidence>
<dbReference type="InterPro" id="IPR036271">
    <property type="entry name" value="Tet_transcr_reg_TetR-rel_C_sf"/>
</dbReference>
<feature type="domain" description="HTH tetR-type" evidence="6">
    <location>
        <begin position="29"/>
        <end position="89"/>
    </location>
</feature>
<gene>
    <name evidence="7" type="ORF">SaccyDRAFT_3335</name>
</gene>
<dbReference type="InterPro" id="IPR009057">
    <property type="entry name" value="Homeodomain-like_sf"/>
</dbReference>
<reference evidence="7 8" key="1">
    <citation type="submission" date="2011-11" db="EMBL/GenBank/DDBJ databases">
        <title>The Noncontiguous Finished sequence of Saccharomonospora cyanea NA-134.</title>
        <authorList>
            <consortium name="US DOE Joint Genome Institute"/>
            <person name="Lucas S."/>
            <person name="Han J."/>
            <person name="Lapidus A."/>
            <person name="Cheng J.-F."/>
            <person name="Goodwin L."/>
            <person name="Pitluck S."/>
            <person name="Peters L."/>
            <person name="Ovchinnikova G."/>
            <person name="Lu M."/>
            <person name="Detter J.C."/>
            <person name="Han C."/>
            <person name="Tapia R."/>
            <person name="Land M."/>
            <person name="Hauser L."/>
            <person name="Kyrpides N."/>
            <person name="Ivanova N."/>
            <person name="Pagani I."/>
            <person name="Brambilla E.-M."/>
            <person name="Klenk H.-P."/>
            <person name="Woyke T."/>
        </authorList>
    </citation>
    <scope>NUCLEOTIDE SEQUENCE [LARGE SCALE GENOMIC DNA]</scope>
    <source>
        <strain evidence="7 8">NA-134</strain>
    </source>
</reference>
<dbReference type="Proteomes" id="UP000002791">
    <property type="component" value="Chromosome"/>
</dbReference>
<evidence type="ECO:0000256" key="5">
    <source>
        <dbReference type="SAM" id="MobiDB-lite"/>
    </source>
</evidence>
<evidence type="ECO:0000256" key="3">
    <source>
        <dbReference type="ARBA" id="ARBA00023163"/>
    </source>
</evidence>
<protein>
    <submittedName>
        <fullName evidence="7">Transcriptional regulator</fullName>
    </submittedName>
</protein>
<dbReference type="InterPro" id="IPR004111">
    <property type="entry name" value="Repressor_TetR_C"/>
</dbReference>
<evidence type="ECO:0000256" key="1">
    <source>
        <dbReference type="ARBA" id="ARBA00023015"/>
    </source>
</evidence>
<dbReference type="AlphaFoldDB" id="H5XNW3"/>
<dbReference type="OrthoDB" id="3818006at2"/>
<dbReference type="PROSITE" id="PS50977">
    <property type="entry name" value="HTH_TETR_2"/>
    <property type="match status" value="1"/>
</dbReference>
<dbReference type="Pfam" id="PF00440">
    <property type="entry name" value="TetR_N"/>
    <property type="match status" value="1"/>
</dbReference>
<evidence type="ECO:0000256" key="4">
    <source>
        <dbReference type="PROSITE-ProRule" id="PRU00335"/>
    </source>
</evidence>
<evidence type="ECO:0000259" key="6">
    <source>
        <dbReference type="PROSITE" id="PS50977"/>
    </source>
</evidence>
<dbReference type="GO" id="GO:0045892">
    <property type="term" value="P:negative regulation of DNA-templated transcription"/>
    <property type="evidence" value="ECO:0007669"/>
    <property type="project" value="InterPro"/>
</dbReference>
<dbReference type="SUPFAM" id="SSF48498">
    <property type="entry name" value="Tetracyclin repressor-like, C-terminal domain"/>
    <property type="match status" value="1"/>
</dbReference>
<dbReference type="EMBL" id="CM001440">
    <property type="protein sequence ID" value="EHR62170.1"/>
    <property type="molecule type" value="Genomic_DNA"/>
</dbReference>
<sequence length="248" mass="27867">MGTNDASPLEDRLRLWTTPPRPVRGPTPAYTREQIADAAIAIADSDGLDAVTMRRVAGELGAGAMSLYRYVASKEALLELVADRMYARQEWPVPTGRWRQDLWDFAHAHRRALLSHPWLLQVWGVGPTMGPNVLRHFERSMALVDGLGLDIDEMVETVTLISTWTGGYVRQEFDLVNFLRSESDEEIQRELGEYVKQVAGSGEYPYFARFVHEALIPRIDAETRFGRALDRILAGIEATLPDRDAGES</sequence>
<dbReference type="SUPFAM" id="SSF46689">
    <property type="entry name" value="Homeodomain-like"/>
    <property type="match status" value="1"/>
</dbReference>
<dbReference type="Gene3D" id="1.10.10.60">
    <property type="entry name" value="Homeodomain-like"/>
    <property type="match status" value="1"/>
</dbReference>